<gene>
    <name evidence="1" type="ORF">JCM19294_1966</name>
</gene>
<dbReference type="Gene3D" id="3.40.50.150">
    <property type="entry name" value="Vaccinia Virus protein VP39"/>
    <property type="match status" value="1"/>
</dbReference>
<dbReference type="RefSeq" id="WP_042277757.1">
    <property type="nucleotide sequence ID" value="NZ_BBML01000002.1"/>
</dbReference>
<sequence length="243" mass="28249">MLRQVKKLKHFIKEIKNNTEKNRYTTGDLIAHNNIISYFDEPILFPYTNWSISPVALQYIFNYLLSYKPKAILEFGAGYSTICIAKFIKTAKLDCTLYTVDENKEWIEKVAIYLKEADCDSFTNLIHAPLVDLDSENLKYKNQSRWYNTDSFNKIQSDSSISLVIVDGPSGYKSPFIRYSAYPFLKSSVSKDCVWLLDDTFRTTEKSIIESWRQDSNLIVTDYGRFSIMSPHNHFDLSPYASR</sequence>
<comment type="caution">
    <text evidence="1">The sequence shown here is derived from an EMBL/GenBank/DDBJ whole genome shotgun (WGS) entry which is preliminary data.</text>
</comment>
<evidence type="ECO:0000313" key="1">
    <source>
        <dbReference type="EMBL" id="GAK96453.1"/>
    </source>
</evidence>
<dbReference type="EMBL" id="BBML01000002">
    <property type="protein sequence ID" value="GAK96453.1"/>
    <property type="molecule type" value="Genomic_DNA"/>
</dbReference>
<accession>A0A090Q3Z9</accession>
<evidence type="ECO:0000313" key="2">
    <source>
        <dbReference type="Proteomes" id="UP000029221"/>
    </source>
</evidence>
<name>A0A090Q3Z9_9FLAO</name>
<keyword evidence="2" id="KW-1185">Reference proteome</keyword>
<reference evidence="1" key="1">
    <citation type="journal article" date="2014" name="Genome Announc.">
        <title>Draft Genome Sequences of Marine Flavobacterium Nonlabens Strains NR17, NR24, NR27, NR32, NR33, and Ara13.</title>
        <authorList>
            <person name="Nakanishi M."/>
            <person name="Meirelles P."/>
            <person name="Suzuki R."/>
            <person name="Takatani N."/>
            <person name="Mino S."/>
            <person name="Suda W."/>
            <person name="Oshima K."/>
            <person name="Hattori M."/>
            <person name="Ohkuma M."/>
            <person name="Hosokawa M."/>
            <person name="Miyashita K."/>
            <person name="Thompson F.L."/>
            <person name="Niwa A."/>
            <person name="Sawabe T."/>
            <person name="Sawabe T."/>
        </authorList>
    </citation>
    <scope>NUCLEOTIDE SEQUENCE [LARGE SCALE GENOMIC DNA]</scope>
    <source>
        <strain evidence="1">JCM 19294</strain>
    </source>
</reference>
<dbReference type="AlphaFoldDB" id="A0A090Q3Z9"/>
<dbReference type="eggNOG" id="COG4122">
    <property type="taxonomic scope" value="Bacteria"/>
</dbReference>
<protein>
    <recommendedName>
        <fullName evidence="3">Methyltransferase</fullName>
    </recommendedName>
</protein>
<proteinExistence type="predicted"/>
<dbReference type="SUPFAM" id="SSF53335">
    <property type="entry name" value="S-adenosyl-L-methionine-dependent methyltransferases"/>
    <property type="match status" value="1"/>
</dbReference>
<organism evidence="1 2">
    <name type="scientific">Nonlabens tegetincola</name>
    <dbReference type="NCBI Taxonomy" id="323273"/>
    <lineage>
        <taxon>Bacteria</taxon>
        <taxon>Pseudomonadati</taxon>
        <taxon>Bacteroidota</taxon>
        <taxon>Flavobacteriia</taxon>
        <taxon>Flavobacteriales</taxon>
        <taxon>Flavobacteriaceae</taxon>
        <taxon>Nonlabens</taxon>
    </lineage>
</organism>
<dbReference type="InterPro" id="IPR029063">
    <property type="entry name" value="SAM-dependent_MTases_sf"/>
</dbReference>
<dbReference type="Proteomes" id="UP000029221">
    <property type="component" value="Unassembled WGS sequence"/>
</dbReference>
<evidence type="ECO:0008006" key="3">
    <source>
        <dbReference type="Google" id="ProtNLM"/>
    </source>
</evidence>